<protein>
    <submittedName>
        <fullName evidence="2">Uncharacterized protein</fullName>
    </submittedName>
</protein>
<organism evidence="2 3">
    <name type="scientific">Robertkochia marina</name>
    <dbReference type="NCBI Taxonomy" id="1227945"/>
    <lineage>
        <taxon>Bacteria</taxon>
        <taxon>Pseudomonadati</taxon>
        <taxon>Bacteroidota</taxon>
        <taxon>Flavobacteriia</taxon>
        <taxon>Flavobacteriales</taxon>
        <taxon>Flavobacteriaceae</taxon>
        <taxon>Robertkochia</taxon>
    </lineage>
</organism>
<feature type="transmembrane region" description="Helical" evidence="1">
    <location>
        <begin position="9"/>
        <end position="28"/>
    </location>
</feature>
<name>A0A4S3LY26_9FLAO</name>
<evidence type="ECO:0000313" key="3">
    <source>
        <dbReference type="Proteomes" id="UP000305939"/>
    </source>
</evidence>
<keyword evidence="1" id="KW-1133">Transmembrane helix</keyword>
<dbReference type="RefSeq" id="WP_136336551.1">
    <property type="nucleotide sequence ID" value="NZ_QXMP01000006.1"/>
</dbReference>
<keyword evidence="1" id="KW-0472">Membrane</keyword>
<evidence type="ECO:0000256" key="1">
    <source>
        <dbReference type="SAM" id="Phobius"/>
    </source>
</evidence>
<feature type="transmembrane region" description="Helical" evidence="1">
    <location>
        <begin position="141"/>
        <end position="160"/>
    </location>
</feature>
<sequence length="173" mass="19794">MLYRDLFRLILKLLGLYALIISLFTFLPKAFSISELELSSFIWIFVVSVIMLGFFIFIVFKSDMIIDLLELDQGFEEKKVSFGNVDKITLIKLGIILAGGFLIIEKLPEFIYQTFHIMKEQPEPSAWQKFVERNQPAIKPGVTLAISGLQLITGALLLIFRNKLSLLLNSSRF</sequence>
<keyword evidence="3" id="KW-1185">Reference proteome</keyword>
<dbReference type="EMBL" id="SSMC01000003">
    <property type="protein sequence ID" value="THD66479.1"/>
    <property type="molecule type" value="Genomic_DNA"/>
</dbReference>
<dbReference type="AlphaFoldDB" id="A0A4S3LY26"/>
<dbReference type="Proteomes" id="UP000305939">
    <property type="component" value="Unassembled WGS sequence"/>
</dbReference>
<feature type="transmembrane region" description="Helical" evidence="1">
    <location>
        <begin position="40"/>
        <end position="60"/>
    </location>
</feature>
<evidence type="ECO:0000313" key="2">
    <source>
        <dbReference type="EMBL" id="THD66479.1"/>
    </source>
</evidence>
<proteinExistence type="predicted"/>
<comment type="caution">
    <text evidence="2">The sequence shown here is derived from an EMBL/GenBank/DDBJ whole genome shotgun (WGS) entry which is preliminary data.</text>
</comment>
<gene>
    <name evidence="2" type="ORF">E7Z59_11805</name>
</gene>
<reference evidence="2 3" key="1">
    <citation type="submission" date="2019-04" db="EMBL/GenBank/DDBJ databases">
        <title>Draft genome sequence of Robertkochia marina CC-AMO-30D.</title>
        <authorList>
            <person name="Hameed A."/>
            <person name="Lin S.-Y."/>
            <person name="Shahina M."/>
            <person name="Lai W.-A."/>
            <person name="Young C.-C."/>
        </authorList>
    </citation>
    <scope>NUCLEOTIDE SEQUENCE [LARGE SCALE GENOMIC DNA]</scope>
    <source>
        <strain evidence="2 3">CC-AMO-30D</strain>
    </source>
</reference>
<keyword evidence="1" id="KW-0812">Transmembrane</keyword>
<accession>A0A4S3LY26</accession>